<dbReference type="AlphaFoldDB" id="A0A1C3K7J9"/>
<keyword evidence="8" id="KW-0472">Membrane</keyword>
<dbReference type="InterPro" id="IPR050810">
    <property type="entry name" value="Bact_Secretion_Sys_Channel"/>
</dbReference>
<organism evidence="16 18">
    <name type="scientific">Orrella dioscoreae</name>
    <dbReference type="NCBI Taxonomy" id="1851544"/>
    <lineage>
        <taxon>Bacteria</taxon>
        <taxon>Pseudomonadati</taxon>
        <taxon>Pseudomonadota</taxon>
        <taxon>Betaproteobacteria</taxon>
        <taxon>Burkholderiales</taxon>
        <taxon>Alcaligenaceae</taxon>
        <taxon>Orrella</taxon>
    </lineage>
</organism>
<reference evidence="16 18" key="1">
    <citation type="submission" date="2016-06" db="EMBL/GenBank/DDBJ databases">
        <authorList>
            <person name="Kjaerup R.B."/>
            <person name="Dalgaard T.S."/>
            <person name="Juul-Madsen H.R."/>
        </authorList>
    </citation>
    <scope>NUCLEOTIDE SEQUENCE [LARGE SCALE GENOMIC DNA]</scope>
    <source>
        <strain evidence="16">Orrdi1</strain>
    </source>
</reference>
<keyword evidence="5" id="KW-0812">Transmembrane</keyword>
<evidence type="ECO:0000256" key="7">
    <source>
        <dbReference type="ARBA" id="ARBA00022927"/>
    </source>
</evidence>
<dbReference type="InterPro" id="IPR004846">
    <property type="entry name" value="T2SS/T3SS_dom"/>
</dbReference>
<evidence type="ECO:0000256" key="2">
    <source>
        <dbReference type="ARBA" id="ARBA00006980"/>
    </source>
</evidence>
<feature type="compositionally biased region" description="Polar residues" evidence="11">
    <location>
        <begin position="840"/>
        <end position="851"/>
    </location>
</feature>
<dbReference type="RefSeq" id="WP_408635909.1">
    <property type="nucleotide sequence ID" value="NZ_LT907988.1"/>
</dbReference>
<dbReference type="KEGG" id="odi:ODI_R1272"/>
<keyword evidence="7" id="KW-0653">Protein transport</keyword>
<comment type="subcellular location">
    <subcellularLocation>
        <location evidence="1 10">Cell outer membrane</location>
    </subcellularLocation>
</comment>
<evidence type="ECO:0000256" key="3">
    <source>
        <dbReference type="ARBA" id="ARBA00022448"/>
    </source>
</evidence>
<feature type="region of interest" description="Disordered" evidence="11">
    <location>
        <begin position="394"/>
        <end position="477"/>
    </location>
</feature>
<evidence type="ECO:0000256" key="8">
    <source>
        <dbReference type="ARBA" id="ARBA00023136"/>
    </source>
</evidence>
<dbReference type="InterPro" id="IPR038591">
    <property type="entry name" value="NolW-like_sf"/>
</dbReference>
<keyword evidence="18" id="KW-1185">Reference proteome</keyword>
<feature type="domain" description="GspD-like N0" evidence="15">
    <location>
        <begin position="137"/>
        <end position="206"/>
    </location>
</feature>
<accession>A0A1C3K7J9</accession>
<dbReference type="InterPro" id="IPR013356">
    <property type="entry name" value="T2SS_GspD"/>
</dbReference>
<feature type="region of interest" description="Disordered" evidence="11">
    <location>
        <begin position="38"/>
        <end position="129"/>
    </location>
</feature>
<evidence type="ECO:0000313" key="18">
    <source>
        <dbReference type="Proteomes" id="UP000078558"/>
    </source>
</evidence>
<dbReference type="GO" id="GO:0015628">
    <property type="term" value="P:protein secretion by the type II secretion system"/>
    <property type="evidence" value="ECO:0007669"/>
    <property type="project" value="InterPro"/>
</dbReference>
<evidence type="ECO:0000256" key="10">
    <source>
        <dbReference type="RuleBase" id="RU004004"/>
    </source>
</evidence>
<gene>
    <name evidence="16" type="ORF">ODI_02413</name>
    <name evidence="17" type="ORF">ODI_R1272</name>
</gene>
<feature type="chain" id="PRO_5015062783" evidence="12">
    <location>
        <begin position="37"/>
        <end position="958"/>
    </location>
</feature>
<dbReference type="InterPro" id="IPR001775">
    <property type="entry name" value="GspD/PilQ"/>
</dbReference>
<dbReference type="NCBIfam" id="TIGR02517">
    <property type="entry name" value="type_II_gspD"/>
    <property type="match status" value="1"/>
</dbReference>
<dbReference type="STRING" id="1851544.ODI_02413"/>
<evidence type="ECO:0000256" key="1">
    <source>
        <dbReference type="ARBA" id="ARBA00004442"/>
    </source>
</evidence>
<protein>
    <submittedName>
        <fullName evidence="16">General secretion pathway protein D</fullName>
    </submittedName>
</protein>
<dbReference type="GO" id="GO:0042834">
    <property type="term" value="F:peptidoglycan binding"/>
    <property type="evidence" value="ECO:0007669"/>
    <property type="project" value="InterPro"/>
</dbReference>
<keyword evidence="4" id="KW-1134">Transmembrane beta strand</keyword>
<dbReference type="EMBL" id="LT907988">
    <property type="protein sequence ID" value="SOE48159.1"/>
    <property type="molecule type" value="Genomic_DNA"/>
</dbReference>
<feature type="domain" description="Type II/III secretion system secretin-like" evidence="13">
    <location>
        <begin position="602"/>
        <end position="768"/>
    </location>
</feature>
<feature type="domain" description="NolW-like" evidence="14">
    <location>
        <begin position="370"/>
        <end position="521"/>
    </location>
</feature>
<feature type="signal peptide" evidence="12">
    <location>
        <begin position="1"/>
        <end position="36"/>
    </location>
</feature>
<dbReference type="InterPro" id="IPR049371">
    <property type="entry name" value="GspD-like_N0"/>
</dbReference>
<dbReference type="InterPro" id="IPR036680">
    <property type="entry name" value="SPOR-like_sf"/>
</dbReference>
<dbReference type="EMBL" id="FLRC01000054">
    <property type="protein sequence ID" value="SBT27511.1"/>
    <property type="molecule type" value="Genomic_DNA"/>
</dbReference>
<dbReference type="Pfam" id="PF21305">
    <property type="entry name" value="type_II_gspD_N0"/>
    <property type="match status" value="1"/>
</dbReference>
<evidence type="ECO:0000259" key="15">
    <source>
        <dbReference type="Pfam" id="PF21305"/>
    </source>
</evidence>
<dbReference type="PROSITE" id="PS51257">
    <property type="entry name" value="PROKAR_LIPOPROTEIN"/>
    <property type="match status" value="1"/>
</dbReference>
<feature type="domain" description="NolW-like" evidence="14">
    <location>
        <begin position="233"/>
        <end position="292"/>
    </location>
</feature>
<feature type="compositionally biased region" description="Low complexity" evidence="11">
    <location>
        <begin position="105"/>
        <end position="126"/>
    </location>
</feature>
<evidence type="ECO:0000259" key="14">
    <source>
        <dbReference type="Pfam" id="PF03958"/>
    </source>
</evidence>
<comment type="similarity">
    <text evidence="2">Belongs to the bacterial secretin family. GSP D subfamily.</text>
</comment>
<keyword evidence="9" id="KW-0998">Cell outer membrane</keyword>
<evidence type="ECO:0000313" key="16">
    <source>
        <dbReference type="EMBL" id="SBT27511.1"/>
    </source>
</evidence>
<reference evidence="17 18" key="2">
    <citation type="submission" date="2017-08" db="EMBL/GenBank/DDBJ databases">
        <authorList>
            <person name="de Groot N.N."/>
        </authorList>
    </citation>
    <scope>NUCLEOTIDE SEQUENCE [LARGE SCALE GENOMIC DNA]</scope>
    <source>
        <strain evidence="17">Orrdi1</strain>
    </source>
</reference>
<evidence type="ECO:0000256" key="12">
    <source>
        <dbReference type="SAM" id="SignalP"/>
    </source>
</evidence>
<feature type="region of interest" description="Disordered" evidence="11">
    <location>
        <begin position="827"/>
        <end position="862"/>
    </location>
</feature>
<dbReference type="Pfam" id="PF00263">
    <property type="entry name" value="Secretin"/>
    <property type="match status" value="1"/>
</dbReference>
<evidence type="ECO:0000313" key="17">
    <source>
        <dbReference type="EMBL" id="SOE48159.1"/>
    </source>
</evidence>
<proteinExistence type="inferred from homology"/>
<feature type="compositionally biased region" description="Gly residues" evidence="11">
    <location>
        <begin position="458"/>
        <end position="475"/>
    </location>
</feature>
<evidence type="ECO:0000256" key="5">
    <source>
        <dbReference type="ARBA" id="ARBA00022692"/>
    </source>
</evidence>
<evidence type="ECO:0000256" key="6">
    <source>
        <dbReference type="ARBA" id="ARBA00022729"/>
    </source>
</evidence>
<dbReference type="Pfam" id="PF03958">
    <property type="entry name" value="Secretin_N"/>
    <property type="match status" value="3"/>
</dbReference>
<dbReference type="SUPFAM" id="SSF110997">
    <property type="entry name" value="Sporulation related repeat"/>
    <property type="match status" value="1"/>
</dbReference>
<sequence length="958" mass="99312">MKQHPTQGRADRRARLLRRTRVASAVCLCLSVLGCAAPGQDDVTRKPSAAGVPPADPLVQAQAEPVDLRSPPATRRGQAEPGRATPTAERASSPVPPGPVIRPTSGASRSAVRPPAAPMPAAAARPGGAGNDETVTLNFVDADIPTVLRVLARFTGRNFLVDPRVKGQLTLVSEQPVPAGVALQMLQGSLRMQGFAIVESEGLTRVVPEADAKLIGGTVLGADAPAGGGGLATRTFRLSYENATNLVNVIRPMVPPNNPVTAYPGNNTLVVTDYAENLARIAQIIASIDTPTALDTDVIKIHNGIALDIAAMAADLLDAQSNDPTQRIVVVADPRSNSVVVRASSPARTQLARDLIIKLDNVQSDPGNLHVVYLRNAQALHLADVLRGLLTGESGGQGSMGGGSDESVRAALGGGGMNSGTGSASGSSAANGASASGSGSTSGSGSGMSSNTRIARTGMGGASGQNGQGGIGGQGSSSAFSAGGVTVQADASTNTLIISAPDPMYRSLRKVIDLLDQRRAQVLVESLIVEVTENDSAELGIQWMAGNGRYFGGANLSGSGLNVNAATTIDAVPRGMNIGIIDGTVNLPGVGEILNLKVLARALQTKGGANILSTPNLLTLDNEPASIMVGKTVPFVSGQYVTSGSGGSNNPFQTIQREDIGLKLNIRPQISEGGTVKLDIYQEVSSIDNNLSNEAGVVTNKRAIDTSVLLDDGQIMVLGGLLEDSVSTTTDAVPLLGSLPVLGALFRYDSRQRVKTNLMVFLRPYVVRDAQAGAGLTQDRYNFMRRTQAAVQPGRHWALPDMNAPILPPPGVPQAAGEQAYDLRPGSWEDTQRQAPPPVTQSSALRQQPTPADNAAPGETVRTRLPTGLTIASDPDAFYGHTRTDTNVLQIADVQSQSAAEQIAQRVRISGLKAYTMAGPGGMGYVVRTDVSRDPAATDAAVQVLRELGYRPAISVGQ</sequence>
<dbReference type="PANTHER" id="PTHR30332:SF24">
    <property type="entry name" value="SECRETIN GSPD-RELATED"/>
    <property type="match status" value="1"/>
</dbReference>
<name>A0A1C3K7J9_9BURK</name>
<dbReference type="PRINTS" id="PR00811">
    <property type="entry name" value="BCTERIALGSPD"/>
</dbReference>
<dbReference type="Proteomes" id="UP000078558">
    <property type="component" value="Chromosome I"/>
</dbReference>
<dbReference type="GO" id="GO:0009279">
    <property type="term" value="C:cell outer membrane"/>
    <property type="evidence" value="ECO:0007669"/>
    <property type="project" value="UniProtKB-SubCell"/>
</dbReference>
<dbReference type="PANTHER" id="PTHR30332">
    <property type="entry name" value="PROBABLE GENERAL SECRETION PATHWAY PROTEIN D"/>
    <property type="match status" value="1"/>
</dbReference>
<feature type="compositionally biased region" description="Low complexity" evidence="11">
    <location>
        <begin position="420"/>
        <end position="439"/>
    </location>
</feature>
<evidence type="ECO:0000259" key="13">
    <source>
        <dbReference type="Pfam" id="PF00263"/>
    </source>
</evidence>
<feature type="domain" description="NolW-like" evidence="14">
    <location>
        <begin position="296"/>
        <end position="361"/>
    </location>
</feature>
<dbReference type="GO" id="GO:0015627">
    <property type="term" value="C:type II protein secretion system complex"/>
    <property type="evidence" value="ECO:0007669"/>
    <property type="project" value="InterPro"/>
</dbReference>
<evidence type="ECO:0000256" key="11">
    <source>
        <dbReference type="SAM" id="MobiDB-lite"/>
    </source>
</evidence>
<evidence type="ECO:0000256" key="4">
    <source>
        <dbReference type="ARBA" id="ARBA00022452"/>
    </source>
</evidence>
<dbReference type="InterPro" id="IPR005644">
    <property type="entry name" value="NolW-like"/>
</dbReference>
<keyword evidence="3 10" id="KW-0813">Transport</keyword>
<evidence type="ECO:0000256" key="9">
    <source>
        <dbReference type="ARBA" id="ARBA00023237"/>
    </source>
</evidence>
<dbReference type="Gene3D" id="3.30.1370.120">
    <property type="match status" value="3"/>
</dbReference>
<keyword evidence="6 12" id="KW-0732">Signal</keyword>
<feature type="compositionally biased region" description="Gly residues" evidence="11">
    <location>
        <begin position="394"/>
        <end position="404"/>
    </location>
</feature>